<gene>
    <name evidence="2" type="ORF">METEAL_40980</name>
</gene>
<reference evidence="3" key="1">
    <citation type="journal article" date="2023" name="Int. J. Syst. Evol. Microbiol.">
        <title>Mesoterricola silvestris gen. nov., sp. nov., Mesoterricola sediminis sp. nov., Geothrix oryzae sp. nov., Geothrix edaphica sp. nov., Geothrix rubra sp. nov., and Geothrix limicola sp. nov., six novel members of Acidobacteriota isolated from soils.</title>
        <authorList>
            <person name="Itoh H."/>
            <person name="Sugisawa Y."/>
            <person name="Mise K."/>
            <person name="Xu Z."/>
            <person name="Kuniyasu M."/>
            <person name="Ushijima N."/>
            <person name="Kawano K."/>
            <person name="Kobayashi E."/>
            <person name="Shiratori Y."/>
            <person name="Masuda Y."/>
            <person name="Senoo K."/>
        </authorList>
    </citation>
    <scope>NUCLEOTIDE SEQUENCE [LARGE SCALE GENOMIC DNA]</scope>
    <source>
        <strain evidence="3">W79</strain>
    </source>
</reference>
<evidence type="ECO:0000313" key="3">
    <source>
        <dbReference type="Proteomes" id="UP001238179"/>
    </source>
</evidence>
<dbReference type="Proteomes" id="UP001238179">
    <property type="component" value="Chromosome"/>
</dbReference>
<evidence type="ECO:0000313" key="2">
    <source>
        <dbReference type="EMBL" id="BDU74924.1"/>
    </source>
</evidence>
<keyword evidence="1" id="KW-0732">Signal</keyword>
<keyword evidence="3" id="KW-1185">Reference proteome</keyword>
<sequence length="78" mass="7937">MIGLCLVLLLGGTPASAPPGPAMAAVELRRAVVVPEEALEAALTLEEAGEAPEPPVASAPVALRKASVLRASDPHKEY</sequence>
<proteinExistence type="predicted"/>
<accession>A0AA48GRP7</accession>
<dbReference type="KEGG" id="msil:METEAL_40980"/>
<organism evidence="2 3">
    <name type="scientific">Mesoterricola silvestris</name>
    <dbReference type="NCBI Taxonomy" id="2927979"/>
    <lineage>
        <taxon>Bacteria</taxon>
        <taxon>Pseudomonadati</taxon>
        <taxon>Acidobacteriota</taxon>
        <taxon>Holophagae</taxon>
        <taxon>Holophagales</taxon>
        <taxon>Holophagaceae</taxon>
        <taxon>Mesoterricola</taxon>
    </lineage>
</organism>
<protein>
    <submittedName>
        <fullName evidence="2">Uncharacterized protein</fullName>
    </submittedName>
</protein>
<evidence type="ECO:0000256" key="1">
    <source>
        <dbReference type="SAM" id="SignalP"/>
    </source>
</evidence>
<dbReference type="AlphaFoldDB" id="A0AA48GRP7"/>
<feature type="signal peptide" evidence="1">
    <location>
        <begin position="1"/>
        <end position="17"/>
    </location>
</feature>
<feature type="chain" id="PRO_5041384814" evidence="1">
    <location>
        <begin position="18"/>
        <end position="78"/>
    </location>
</feature>
<dbReference type="RefSeq" id="WP_316413604.1">
    <property type="nucleotide sequence ID" value="NZ_AP027080.1"/>
</dbReference>
<dbReference type="EMBL" id="AP027080">
    <property type="protein sequence ID" value="BDU74924.1"/>
    <property type="molecule type" value="Genomic_DNA"/>
</dbReference>
<name>A0AA48GRP7_9BACT</name>